<evidence type="ECO:0000256" key="2">
    <source>
        <dbReference type="ARBA" id="ARBA00023157"/>
    </source>
</evidence>
<feature type="region of interest" description="Disordered" evidence="5">
    <location>
        <begin position="623"/>
        <end position="967"/>
    </location>
</feature>
<dbReference type="Gene3D" id="2.60.40.10">
    <property type="entry name" value="Immunoglobulins"/>
    <property type="match status" value="7"/>
</dbReference>
<feature type="compositionally biased region" description="Basic and acidic residues" evidence="5">
    <location>
        <begin position="949"/>
        <end position="962"/>
    </location>
</feature>
<accession>A0A815U473</accession>
<feature type="non-terminal residue" evidence="7">
    <location>
        <position position="1"/>
    </location>
</feature>
<keyword evidence="2" id="KW-1015">Disulfide bond</keyword>
<dbReference type="Proteomes" id="UP000663845">
    <property type="component" value="Unassembled WGS sequence"/>
</dbReference>
<comment type="caution">
    <text evidence="7">The sequence shown here is derived from an EMBL/GenBank/DDBJ whole genome shotgun (WGS) entry which is preliminary data.</text>
</comment>
<keyword evidence="3" id="KW-0325">Glycoprotein</keyword>
<feature type="domain" description="Ig-like" evidence="6">
    <location>
        <begin position="412"/>
        <end position="500"/>
    </location>
</feature>
<feature type="compositionally biased region" description="Basic and acidic residues" evidence="5">
    <location>
        <begin position="688"/>
        <end position="728"/>
    </location>
</feature>
<feature type="compositionally biased region" description="Low complexity" evidence="5">
    <location>
        <begin position="64"/>
        <end position="82"/>
    </location>
</feature>
<dbReference type="InterPro" id="IPR052598">
    <property type="entry name" value="IgSF_CEA-related"/>
</dbReference>
<dbReference type="Pfam" id="PF07679">
    <property type="entry name" value="I-set"/>
    <property type="match status" value="6"/>
</dbReference>
<dbReference type="SUPFAM" id="SSF48726">
    <property type="entry name" value="Immunoglobulin"/>
    <property type="match status" value="7"/>
</dbReference>
<dbReference type="InterPro" id="IPR013098">
    <property type="entry name" value="Ig_I-set"/>
</dbReference>
<feature type="compositionally biased region" description="Low complexity" evidence="5">
    <location>
        <begin position="925"/>
        <end position="944"/>
    </location>
</feature>
<proteinExistence type="predicted"/>
<dbReference type="EMBL" id="CAJNOG010002634">
    <property type="protein sequence ID" value="CAF1512593.1"/>
    <property type="molecule type" value="Genomic_DNA"/>
</dbReference>
<dbReference type="InterPro" id="IPR013783">
    <property type="entry name" value="Ig-like_fold"/>
</dbReference>
<evidence type="ECO:0000256" key="4">
    <source>
        <dbReference type="ARBA" id="ARBA00023319"/>
    </source>
</evidence>
<feature type="non-terminal residue" evidence="7">
    <location>
        <position position="1441"/>
    </location>
</feature>
<feature type="region of interest" description="Disordered" evidence="5">
    <location>
        <begin position="48"/>
        <end position="82"/>
    </location>
</feature>
<dbReference type="PANTHER" id="PTHR44337">
    <property type="entry name" value="CARCINOEMBRYONIC ANTIGEN-RELATED CELL ADHESION MOLECULE 8"/>
    <property type="match status" value="1"/>
</dbReference>
<feature type="compositionally biased region" description="Basic and acidic residues" evidence="5">
    <location>
        <begin position="1257"/>
        <end position="1267"/>
    </location>
</feature>
<name>A0A815U473_9BILA</name>
<dbReference type="InterPro" id="IPR007110">
    <property type="entry name" value="Ig-like_dom"/>
</dbReference>
<feature type="domain" description="Ig-like" evidence="6">
    <location>
        <begin position="1080"/>
        <end position="1170"/>
    </location>
</feature>
<evidence type="ECO:0000313" key="7">
    <source>
        <dbReference type="EMBL" id="CAF1512593.1"/>
    </source>
</evidence>
<evidence type="ECO:0000259" key="6">
    <source>
        <dbReference type="PROSITE" id="PS50835"/>
    </source>
</evidence>
<evidence type="ECO:0000256" key="1">
    <source>
        <dbReference type="ARBA" id="ARBA00022729"/>
    </source>
</evidence>
<sequence length="1441" mass="164705">RVTTTIEDNKYTIVVKDLRPEEDEGVYTLKSDHLILDTPSISIVPEEKKPQNETVTIEEEEETITITPEQQKPETSVQETETVETVVEVEQPKTIQQEMPEHEVEENTTVTLTIEKPQQTATNDVHLFKDGQEVKPSEHIQLTSTSPTTTEVQIIKAKPEDEGEYTVVIDNKEQPLMKLKVHPKPVVRQEMQLPKTQFNEKETLTIVCQFDATPEEPFILLHNDKPIVADSRITTTVEDNKYTIVVKDLRPEEDEGVYTLKSDHLILDTPSISIVPEEKKSQTETVTIEEIVTVVPQEEQPRTVTQQEEEVTEITEKKQPQEQIGSPIQEVEETTTVTMTVELPQGTSHKDIILLKDNERVKPSNHIQITQTSTTTTEIQINKAKPEDQGVYTVIIDNKQQPLVQLKVIPKPVTRQTMDIPQTTFNEGETLTIKCQFDSAPEETFQFFRNEISLIPNDRISTTVKNNTYIIEVKNLKPKEDEGVYTLRSEHLILDTPSITVIPRIKSEKPKDTENIVEEIEEETITIDANKKPETIDIEVTEKEEDQLPEITATVTKKEETTIEETSRIETSVDVEKAVPIQSPTITEIVEEQENIVEETKVTKPVQEEKLTITEIIEQNVSTPTVETTIEEKTDTETIEEHPTEQVKRKEETETKIVEEIKTEKITEEIPTDQPTTITEETTSTVTEEEKPKPVEEEKPKPVEEEKPKPIEEEKPKPVAEEQPKPVEEEIVQQPVDEQPKPAEEEKPKPVEEEKPKPVEEEKPKPTEEEKPKPVEVEKPKPVEEEKPKLVEEEKPKPVEEKPKPAEDEKPKPVEEQPKPVEEEKPKPVEEEKPKPTEEEKPKPVEEEKSKPVEEQPKPAEEEKPKPVEEEKPKPVEEQPKPVEEEKPKPVEEEQVKVVEEEKTKLVEQEQPKVVQEETPKPAEIEQTQIPEEQTTTVETTVTEQIEEEPTKTEKPKEEAKLEVSQIDETLSVEEEKPFEEKKEVTTIETQLEENIEQEIPIHEVEENSTVTLTVDRPSRDIILLKDNERVKPSDHIQITQTSTTTTEIQINKAKPEDQGVYTVIIDNKQQPLVQLKVIPKQVTRQTMDIPQTTFNEGETLTIKCQFDSAPEETFQFFRNEISLIPNDRISTTVKNNTYIIEVKNLKPKEDEGVYTLKSKHLILDTPSITVIPRIKSEKPKDTENVVEEIEEETITIDANKKPETVDIEVTEKEEDQLPEVTTTVTKKEETSTIETSVDVEKAAPVESPTITEIVEEEKAPTEEKKKPISQTIEETKTEETVSTEEIPQAEQITTEVVEETVVVEQPQPTKKEIAELPVQEVEEMSTVTLTIEKPQNTTTKDVVLLKNGEELKPSDHVKIKSISPTTTEVNITKVKREDEGDYTVEVKGVEQPLVRLIVHPKPVVRQEMQLPKTQFNEKETLTIVCQFDATPEEPFIFLHN</sequence>
<organism evidence="7 8">
    <name type="scientific">Adineta steineri</name>
    <dbReference type="NCBI Taxonomy" id="433720"/>
    <lineage>
        <taxon>Eukaryota</taxon>
        <taxon>Metazoa</taxon>
        <taxon>Spiralia</taxon>
        <taxon>Gnathifera</taxon>
        <taxon>Rotifera</taxon>
        <taxon>Eurotatoria</taxon>
        <taxon>Bdelloidea</taxon>
        <taxon>Adinetida</taxon>
        <taxon>Adinetidae</taxon>
        <taxon>Adineta</taxon>
    </lineage>
</organism>
<keyword evidence="4" id="KW-0393">Immunoglobulin domain</keyword>
<dbReference type="SMART" id="SM00408">
    <property type="entry name" value="IGc2"/>
    <property type="match status" value="5"/>
</dbReference>
<feature type="compositionally biased region" description="Basic and acidic residues" evidence="5">
    <location>
        <begin position="630"/>
        <end position="668"/>
    </location>
</feature>
<dbReference type="InterPro" id="IPR036179">
    <property type="entry name" value="Ig-like_dom_sf"/>
</dbReference>
<dbReference type="PANTHER" id="PTHR44337:SF20">
    <property type="entry name" value="CARCINOEMBRYONIC ANTIGEN-RELATED CELL ADHESION MOLECULE 5-RELATED"/>
    <property type="match status" value="1"/>
</dbReference>
<feature type="compositionally biased region" description="Low complexity" evidence="5">
    <location>
        <begin position="672"/>
        <end position="686"/>
    </location>
</feature>
<feature type="region of interest" description="Disordered" evidence="5">
    <location>
        <begin position="1257"/>
        <end position="1287"/>
    </location>
</feature>
<keyword evidence="1" id="KW-0732">Signal</keyword>
<feature type="compositionally biased region" description="Basic and acidic residues" evidence="5">
    <location>
        <begin position="738"/>
        <end position="924"/>
    </location>
</feature>
<protein>
    <recommendedName>
        <fullName evidence="6">Ig-like domain-containing protein</fullName>
    </recommendedName>
</protein>
<reference evidence="7" key="1">
    <citation type="submission" date="2021-02" db="EMBL/GenBank/DDBJ databases">
        <authorList>
            <person name="Nowell W R."/>
        </authorList>
    </citation>
    <scope>NUCLEOTIDE SEQUENCE</scope>
</reference>
<gene>
    <name evidence="7" type="ORF">JYZ213_LOCUS44118</name>
</gene>
<dbReference type="InterPro" id="IPR003599">
    <property type="entry name" value="Ig_sub"/>
</dbReference>
<dbReference type="PROSITE" id="PS50835">
    <property type="entry name" value="IG_LIKE"/>
    <property type="match status" value="2"/>
</dbReference>
<evidence type="ECO:0000313" key="8">
    <source>
        <dbReference type="Proteomes" id="UP000663845"/>
    </source>
</evidence>
<dbReference type="InterPro" id="IPR003598">
    <property type="entry name" value="Ig_sub2"/>
</dbReference>
<evidence type="ECO:0000256" key="5">
    <source>
        <dbReference type="SAM" id="MobiDB-lite"/>
    </source>
</evidence>
<evidence type="ECO:0000256" key="3">
    <source>
        <dbReference type="ARBA" id="ARBA00023180"/>
    </source>
</evidence>
<dbReference type="SMART" id="SM00409">
    <property type="entry name" value="IG"/>
    <property type="match status" value="7"/>
</dbReference>